<proteinExistence type="predicted"/>
<reference evidence="1" key="1">
    <citation type="submission" date="2013-12" db="EMBL/GenBank/DDBJ databases">
        <title>A Varibaculum cambriense genome reconstructed from a premature infant gut community with otherwise low bacterial novelty that shifts toward anaerobic metabolism during the third week of life.</title>
        <authorList>
            <person name="Brown C.T."/>
            <person name="Sharon I."/>
            <person name="Thomas B.C."/>
            <person name="Castelle C.J."/>
            <person name="Morowitz M.J."/>
            <person name="Banfield J.F."/>
        </authorList>
    </citation>
    <scope>NUCLEOTIDE SEQUENCE</scope>
</reference>
<accession>W1Y1N2</accession>
<gene>
    <name evidence="1" type="ORF">Q604_UNBC10559G0001</name>
</gene>
<feature type="non-terminal residue" evidence="1">
    <location>
        <position position="1"/>
    </location>
</feature>
<name>W1Y1N2_9ZZZZ</name>
<protein>
    <submittedName>
        <fullName evidence="1">Type I restriction-modification system, R subunit</fullName>
    </submittedName>
</protein>
<organism evidence="1">
    <name type="scientific">human gut metagenome</name>
    <dbReference type="NCBI Taxonomy" id="408170"/>
    <lineage>
        <taxon>unclassified sequences</taxon>
        <taxon>metagenomes</taxon>
        <taxon>organismal metagenomes</taxon>
    </lineage>
</organism>
<feature type="non-terminal residue" evidence="1">
    <location>
        <position position="88"/>
    </location>
</feature>
<evidence type="ECO:0000313" key="1">
    <source>
        <dbReference type="EMBL" id="ETJ35034.1"/>
    </source>
</evidence>
<dbReference type="EMBL" id="AZMM01010559">
    <property type="protein sequence ID" value="ETJ35034.1"/>
    <property type="molecule type" value="Genomic_DNA"/>
</dbReference>
<sequence>PNPVGDDKDSTGKDRTVDPIDVKIKPIVDKNGCSVEITHKTVSIYDPTGKLLQIESVVDYTKENVLGQYATLDLFIEEWRNDPKKDKI</sequence>
<comment type="caution">
    <text evidence="1">The sequence shown here is derived from an EMBL/GenBank/DDBJ whole genome shotgun (WGS) entry which is preliminary data.</text>
</comment>
<dbReference type="AlphaFoldDB" id="W1Y1N2"/>